<dbReference type="PANTHER" id="PTHR39201:SF1">
    <property type="entry name" value="FLAVODOXIN-LIKE DOMAIN-CONTAINING PROTEIN"/>
    <property type="match status" value="1"/>
</dbReference>
<sequence>MASQGKLTRRQFANGMAALAVLTPMTAFLASCASSDNGTQDVAGQEGQDASSEADSAQEQQAAPEEQTSDSSGRILVAYFSASGNTEGIAQAIADELGADVFVIEPTDPYTEEDLGYNNSDSRTSRERDDPNRSVELERIVPDGFDSYDTVFLGYPIWWGNASWVMDNFVSGNDFTGKTVIPFCTSGSSPIGSSAEDLAAMAGTGEWLEGRRFGAGAVDDASAWLGELGY</sequence>
<dbReference type="SUPFAM" id="SSF52218">
    <property type="entry name" value="Flavoproteins"/>
    <property type="match status" value="1"/>
</dbReference>
<organism evidence="4 5">
    <name type="scientific">Slackia equolifaciens</name>
    <dbReference type="NCBI Taxonomy" id="498718"/>
    <lineage>
        <taxon>Bacteria</taxon>
        <taxon>Bacillati</taxon>
        <taxon>Actinomycetota</taxon>
        <taxon>Coriobacteriia</taxon>
        <taxon>Eggerthellales</taxon>
        <taxon>Eggerthellaceae</taxon>
        <taxon>Slackia</taxon>
    </lineage>
</organism>
<dbReference type="PROSITE" id="PS51257">
    <property type="entry name" value="PROKAR_LIPOPROTEIN"/>
    <property type="match status" value="1"/>
</dbReference>
<dbReference type="Pfam" id="PF12682">
    <property type="entry name" value="Flavodoxin_4"/>
    <property type="match status" value="1"/>
</dbReference>
<feature type="compositionally biased region" description="Low complexity" evidence="1">
    <location>
        <begin position="46"/>
        <end position="66"/>
    </location>
</feature>
<dbReference type="EMBL" id="DYWI01000120">
    <property type="protein sequence ID" value="HJF65727.1"/>
    <property type="molecule type" value="Genomic_DNA"/>
</dbReference>
<keyword evidence="2" id="KW-0732">Signal</keyword>
<accession>A0A9D2UX82</accession>
<evidence type="ECO:0000259" key="3">
    <source>
        <dbReference type="PROSITE" id="PS50902"/>
    </source>
</evidence>
<reference evidence="4" key="2">
    <citation type="submission" date="2021-09" db="EMBL/GenBank/DDBJ databases">
        <authorList>
            <person name="Gilroy R."/>
        </authorList>
    </citation>
    <scope>NUCLEOTIDE SEQUENCE</scope>
    <source>
        <strain evidence="4">ChiGjej6B6-11269</strain>
    </source>
</reference>
<feature type="region of interest" description="Disordered" evidence="1">
    <location>
        <begin position="109"/>
        <end position="133"/>
    </location>
</feature>
<name>A0A9D2UX82_9ACTN</name>
<evidence type="ECO:0000313" key="5">
    <source>
        <dbReference type="Proteomes" id="UP000786989"/>
    </source>
</evidence>
<dbReference type="InterPro" id="IPR008254">
    <property type="entry name" value="Flavodoxin/NO_synth"/>
</dbReference>
<proteinExistence type="predicted"/>
<dbReference type="GO" id="GO:0010181">
    <property type="term" value="F:FMN binding"/>
    <property type="evidence" value="ECO:0007669"/>
    <property type="project" value="InterPro"/>
</dbReference>
<feature type="chain" id="PRO_5038671000" description="Flavodoxin-like domain-containing protein" evidence="2">
    <location>
        <begin position="30"/>
        <end position="230"/>
    </location>
</feature>
<dbReference type="PROSITE" id="PS50902">
    <property type="entry name" value="FLAVODOXIN_LIKE"/>
    <property type="match status" value="1"/>
</dbReference>
<feature type="region of interest" description="Disordered" evidence="1">
    <location>
        <begin position="35"/>
        <end position="71"/>
    </location>
</feature>
<reference evidence="4" key="1">
    <citation type="journal article" date="2021" name="PeerJ">
        <title>Extensive microbial diversity within the chicken gut microbiome revealed by metagenomics and culture.</title>
        <authorList>
            <person name="Gilroy R."/>
            <person name="Ravi A."/>
            <person name="Getino M."/>
            <person name="Pursley I."/>
            <person name="Horton D.L."/>
            <person name="Alikhan N.F."/>
            <person name="Baker D."/>
            <person name="Gharbi K."/>
            <person name="Hall N."/>
            <person name="Watson M."/>
            <person name="Adriaenssens E.M."/>
            <person name="Foster-Nyarko E."/>
            <person name="Jarju S."/>
            <person name="Secka A."/>
            <person name="Antonio M."/>
            <person name="Oren A."/>
            <person name="Chaudhuri R.R."/>
            <person name="La Ragione R."/>
            <person name="Hildebrand F."/>
            <person name="Pallen M.J."/>
        </authorList>
    </citation>
    <scope>NUCLEOTIDE SEQUENCE</scope>
    <source>
        <strain evidence="4">ChiGjej6B6-11269</strain>
    </source>
</reference>
<feature type="signal peptide" evidence="2">
    <location>
        <begin position="1"/>
        <end position="29"/>
    </location>
</feature>
<feature type="compositionally biased region" description="Basic and acidic residues" evidence="1">
    <location>
        <begin position="123"/>
        <end position="133"/>
    </location>
</feature>
<dbReference type="AlphaFoldDB" id="A0A9D2UX82"/>
<gene>
    <name evidence="4" type="ORF">K8U77_06395</name>
</gene>
<feature type="domain" description="Flavodoxin-like" evidence="3">
    <location>
        <begin position="75"/>
        <end position="230"/>
    </location>
</feature>
<protein>
    <recommendedName>
        <fullName evidence="3">Flavodoxin-like domain-containing protein</fullName>
    </recommendedName>
</protein>
<evidence type="ECO:0000256" key="1">
    <source>
        <dbReference type="SAM" id="MobiDB-lite"/>
    </source>
</evidence>
<dbReference type="InterPro" id="IPR029039">
    <property type="entry name" value="Flavoprotein-like_sf"/>
</dbReference>
<dbReference type="PANTHER" id="PTHR39201">
    <property type="entry name" value="EXPORTED PROTEIN-RELATED"/>
    <property type="match status" value="1"/>
</dbReference>
<evidence type="ECO:0000313" key="4">
    <source>
        <dbReference type="EMBL" id="HJF65727.1"/>
    </source>
</evidence>
<evidence type="ECO:0000256" key="2">
    <source>
        <dbReference type="SAM" id="SignalP"/>
    </source>
</evidence>
<dbReference type="Gene3D" id="3.40.50.360">
    <property type="match status" value="1"/>
</dbReference>
<dbReference type="Proteomes" id="UP000786989">
    <property type="component" value="Unassembled WGS sequence"/>
</dbReference>
<comment type="caution">
    <text evidence="4">The sequence shown here is derived from an EMBL/GenBank/DDBJ whole genome shotgun (WGS) entry which is preliminary data.</text>
</comment>